<feature type="transmembrane region" description="Helical" evidence="1">
    <location>
        <begin position="12"/>
        <end position="37"/>
    </location>
</feature>
<keyword evidence="1" id="KW-0472">Membrane</keyword>
<sequence length="225" mass="23393">MPRHHLPADPPAFRSILVTAGSVLTAVGVVAVLIAWLADSVHPILGLIVLVIFVVSVLGIFAGVRLAVVAAGGVGTAVVTAIPFVLITGMGLPLCLVGRNPISGWWIVGADVAVYTLWGMYSAFVSSEGYVPVSSEEQDVEAAPGHTVLLDELPLPPRYGETPAPCEQVLARSVTSVAYEGEELASAADAATLRGIAAAHPRSLRAMADVLAVRLDLEKDKTGEE</sequence>
<proteinExistence type="predicted"/>
<dbReference type="AlphaFoldDB" id="A0AAF1BLU5"/>
<keyword evidence="1" id="KW-1133">Transmembrane helix</keyword>
<evidence type="ECO:0000313" key="2">
    <source>
        <dbReference type="EMBL" id="WOO85482.1"/>
    </source>
</evidence>
<dbReference type="EMBL" id="CP086720">
    <property type="protein sequence ID" value="WOO85482.1"/>
    <property type="molecule type" value="Genomic_DNA"/>
</dbReference>
<organism evidence="2 3">
    <name type="scientific">Vanrija pseudolonga</name>
    <dbReference type="NCBI Taxonomy" id="143232"/>
    <lineage>
        <taxon>Eukaryota</taxon>
        <taxon>Fungi</taxon>
        <taxon>Dikarya</taxon>
        <taxon>Basidiomycota</taxon>
        <taxon>Agaricomycotina</taxon>
        <taxon>Tremellomycetes</taxon>
        <taxon>Trichosporonales</taxon>
        <taxon>Trichosporonaceae</taxon>
        <taxon>Vanrija</taxon>
    </lineage>
</organism>
<reference evidence="2" key="1">
    <citation type="submission" date="2023-10" db="EMBL/GenBank/DDBJ databases">
        <authorList>
            <person name="Noh H."/>
        </authorList>
    </citation>
    <scope>NUCLEOTIDE SEQUENCE</scope>
    <source>
        <strain evidence="2">DUCC4014</strain>
    </source>
</reference>
<protein>
    <submittedName>
        <fullName evidence="2">Uncharacterized protein</fullName>
    </submittedName>
</protein>
<keyword evidence="1" id="KW-0812">Transmembrane</keyword>
<dbReference type="RefSeq" id="XP_062631508.1">
    <property type="nucleotide sequence ID" value="XM_062775524.1"/>
</dbReference>
<keyword evidence="3" id="KW-1185">Reference proteome</keyword>
<feature type="transmembrane region" description="Helical" evidence="1">
    <location>
        <begin position="104"/>
        <end position="124"/>
    </location>
</feature>
<dbReference type="Proteomes" id="UP000827549">
    <property type="component" value="Chromosome 7"/>
</dbReference>
<gene>
    <name evidence="2" type="ORF">LOC62_07G008981</name>
</gene>
<feature type="transmembrane region" description="Helical" evidence="1">
    <location>
        <begin position="44"/>
        <end position="68"/>
    </location>
</feature>
<evidence type="ECO:0000313" key="3">
    <source>
        <dbReference type="Proteomes" id="UP000827549"/>
    </source>
</evidence>
<name>A0AAF1BLU5_9TREE</name>
<evidence type="ECO:0000256" key="1">
    <source>
        <dbReference type="SAM" id="Phobius"/>
    </source>
</evidence>
<feature type="transmembrane region" description="Helical" evidence="1">
    <location>
        <begin position="74"/>
        <end position="97"/>
    </location>
</feature>
<accession>A0AAF1BLU5</accession>
<dbReference type="GeneID" id="87812145"/>